<keyword evidence="5" id="KW-0067">ATP-binding</keyword>
<dbReference type="InterPro" id="IPR004821">
    <property type="entry name" value="Cyt_trans-like"/>
</dbReference>
<feature type="domain" description="Cytidyltransferase-like" evidence="8">
    <location>
        <begin position="28"/>
        <end position="153"/>
    </location>
</feature>
<gene>
    <name evidence="9" type="ORF">MNBD_UNCLBAC01-1497</name>
</gene>
<dbReference type="InterPro" id="IPR014729">
    <property type="entry name" value="Rossmann-like_a/b/a_fold"/>
</dbReference>
<evidence type="ECO:0000256" key="5">
    <source>
        <dbReference type="ARBA" id="ARBA00022840"/>
    </source>
</evidence>
<dbReference type="GO" id="GO:0016773">
    <property type="term" value="F:phosphotransferase activity, alcohol group as acceptor"/>
    <property type="evidence" value="ECO:0007669"/>
    <property type="project" value="InterPro"/>
</dbReference>
<dbReference type="SUPFAM" id="SSF52374">
    <property type="entry name" value="Nucleotidylyl transferase"/>
    <property type="match status" value="1"/>
</dbReference>
<dbReference type="PANTHER" id="PTHR43793">
    <property type="entry name" value="FAD SYNTHASE"/>
    <property type="match status" value="1"/>
</dbReference>
<keyword evidence="6" id="KW-0119">Carbohydrate metabolism</keyword>
<keyword evidence="3" id="KW-0548">Nucleotidyltransferase</keyword>
<evidence type="ECO:0000256" key="1">
    <source>
        <dbReference type="ARBA" id="ARBA00012519"/>
    </source>
</evidence>
<dbReference type="GO" id="GO:0005975">
    <property type="term" value="P:carbohydrate metabolic process"/>
    <property type="evidence" value="ECO:0007669"/>
    <property type="project" value="InterPro"/>
</dbReference>
<dbReference type="AlphaFoldDB" id="A0A3B1E4Z1"/>
<evidence type="ECO:0000256" key="7">
    <source>
        <dbReference type="ARBA" id="ARBA00047428"/>
    </source>
</evidence>
<evidence type="ECO:0000259" key="8">
    <source>
        <dbReference type="Pfam" id="PF01467"/>
    </source>
</evidence>
<dbReference type="InterPro" id="IPR011914">
    <property type="entry name" value="RfaE_dom_II"/>
</dbReference>
<dbReference type="PANTHER" id="PTHR43793:SF2">
    <property type="entry name" value="BIFUNCTIONAL PROTEIN HLDE"/>
    <property type="match status" value="1"/>
</dbReference>
<dbReference type="Gene3D" id="3.40.50.620">
    <property type="entry name" value="HUPs"/>
    <property type="match status" value="1"/>
</dbReference>
<dbReference type="EMBL" id="UOGJ01000137">
    <property type="protein sequence ID" value="VAX37787.1"/>
    <property type="molecule type" value="Genomic_DNA"/>
</dbReference>
<keyword evidence="2 9" id="KW-0808">Transferase</keyword>
<name>A0A3B1E4Z1_9ZZZZ</name>
<accession>A0A3B1E4Z1</accession>
<evidence type="ECO:0000256" key="2">
    <source>
        <dbReference type="ARBA" id="ARBA00022679"/>
    </source>
</evidence>
<organism evidence="9">
    <name type="scientific">hydrothermal vent metagenome</name>
    <dbReference type="NCBI Taxonomy" id="652676"/>
    <lineage>
        <taxon>unclassified sequences</taxon>
        <taxon>metagenomes</taxon>
        <taxon>ecological metagenomes</taxon>
    </lineage>
</organism>
<dbReference type="GO" id="GO:0016301">
    <property type="term" value="F:kinase activity"/>
    <property type="evidence" value="ECO:0007669"/>
    <property type="project" value="UniProtKB-KW"/>
</dbReference>
<dbReference type="NCBIfam" id="TIGR00125">
    <property type="entry name" value="cyt_tran_rel"/>
    <property type="match status" value="1"/>
</dbReference>
<protein>
    <recommendedName>
        <fullName evidence="1">D-glycero-beta-D-manno-heptose 1-phosphate adenylyltransferase</fullName>
        <ecNumber evidence="1">2.7.7.70</ecNumber>
    </recommendedName>
</protein>
<dbReference type="GO" id="GO:0005524">
    <property type="term" value="F:ATP binding"/>
    <property type="evidence" value="ECO:0007669"/>
    <property type="project" value="UniProtKB-KW"/>
</dbReference>
<dbReference type="Pfam" id="PF01467">
    <property type="entry name" value="CTP_transf_like"/>
    <property type="match status" value="1"/>
</dbReference>
<dbReference type="GO" id="GO:0033786">
    <property type="term" value="F:heptose-1-phosphate adenylyltransferase activity"/>
    <property type="evidence" value="ECO:0007669"/>
    <property type="project" value="RHEA"/>
</dbReference>
<sequence>MKHNKILKLATLKRKVVALRKQGEKIAWTNGCFDILHLGHVSYLQMAKKKDRSLIVGLNSDKSVKKIKGAKRPIVPENERAGVLAGLECVDYIVLFDEATPQKCIEALKPDVLIKGADWKGKGVVGSDFVASYGGKMEYIEFIKNCSSTNIIEKILKKFNDK</sequence>
<evidence type="ECO:0000256" key="4">
    <source>
        <dbReference type="ARBA" id="ARBA00022741"/>
    </source>
</evidence>
<dbReference type="EC" id="2.7.7.70" evidence="1"/>
<keyword evidence="9" id="KW-0418">Kinase</keyword>
<evidence type="ECO:0000313" key="9">
    <source>
        <dbReference type="EMBL" id="VAX37787.1"/>
    </source>
</evidence>
<comment type="catalytic activity">
    <reaction evidence="7">
        <text>D-glycero-beta-D-manno-heptose 1-phosphate + ATP + H(+) = ADP-D-glycero-beta-D-manno-heptose + diphosphate</text>
        <dbReference type="Rhea" id="RHEA:27465"/>
        <dbReference type="ChEBI" id="CHEBI:15378"/>
        <dbReference type="ChEBI" id="CHEBI:30616"/>
        <dbReference type="ChEBI" id="CHEBI:33019"/>
        <dbReference type="ChEBI" id="CHEBI:59967"/>
        <dbReference type="ChEBI" id="CHEBI:61593"/>
        <dbReference type="EC" id="2.7.7.70"/>
    </reaction>
</comment>
<dbReference type="InterPro" id="IPR050385">
    <property type="entry name" value="Archaeal_FAD_synthase"/>
</dbReference>
<evidence type="ECO:0000256" key="3">
    <source>
        <dbReference type="ARBA" id="ARBA00022695"/>
    </source>
</evidence>
<reference evidence="9" key="1">
    <citation type="submission" date="2018-06" db="EMBL/GenBank/DDBJ databases">
        <authorList>
            <person name="Zhirakovskaya E."/>
        </authorList>
    </citation>
    <scope>NUCLEOTIDE SEQUENCE</scope>
</reference>
<evidence type="ECO:0000256" key="6">
    <source>
        <dbReference type="ARBA" id="ARBA00023277"/>
    </source>
</evidence>
<keyword evidence="4" id="KW-0547">Nucleotide-binding</keyword>
<dbReference type="NCBIfam" id="TIGR02199">
    <property type="entry name" value="rfaE_dom_II"/>
    <property type="match status" value="1"/>
</dbReference>
<proteinExistence type="predicted"/>